<dbReference type="PANTHER" id="PTHR33442">
    <property type="entry name" value="TRANS-3-HYDROXY-L-PROLINE DEHYDRATASE"/>
    <property type="match status" value="1"/>
</dbReference>
<dbReference type="GO" id="GO:0050346">
    <property type="term" value="F:trans-L-3-hydroxyproline dehydratase activity"/>
    <property type="evidence" value="ECO:0007669"/>
    <property type="project" value="UniProtKB-EC"/>
</dbReference>
<feature type="compositionally biased region" description="Polar residues" evidence="2">
    <location>
        <begin position="1"/>
        <end position="17"/>
    </location>
</feature>
<dbReference type="AlphaFoldDB" id="A0A7W5JX57"/>
<feature type="region of interest" description="Disordered" evidence="2">
    <location>
        <begin position="1"/>
        <end position="20"/>
    </location>
</feature>
<evidence type="ECO:0000256" key="2">
    <source>
        <dbReference type="SAM" id="MobiDB-lite"/>
    </source>
</evidence>
<comment type="caution">
    <text evidence="3">The sequence shown here is derived from an EMBL/GenBank/DDBJ whole genome shotgun (WGS) entry which is preliminary data.</text>
</comment>
<accession>A0A7W5JX57</accession>
<dbReference type="Proteomes" id="UP000565572">
    <property type="component" value="Unassembled WGS sequence"/>
</dbReference>
<organism evidence="3 4">
    <name type="scientific">Microlunatus antarcticus</name>
    <dbReference type="NCBI Taxonomy" id="53388"/>
    <lineage>
        <taxon>Bacteria</taxon>
        <taxon>Bacillati</taxon>
        <taxon>Actinomycetota</taxon>
        <taxon>Actinomycetes</taxon>
        <taxon>Propionibacteriales</taxon>
        <taxon>Propionibacteriaceae</taxon>
        <taxon>Microlunatus</taxon>
    </lineage>
</organism>
<dbReference type="FunFam" id="3.10.310.10:FF:000003">
    <property type="entry name" value="Proline racemase"/>
    <property type="match status" value="1"/>
</dbReference>
<dbReference type="GO" id="GO:0018112">
    <property type="term" value="F:proline racemase activity"/>
    <property type="evidence" value="ECO:0007669"/>
    <property type="project" value="UniProtKB-EC"/>
</dbReference>
<keyword evidence="3" id="KW-0413">Isomerase</keyword>
<dbReference type="SUPFAM" id="SSF54506">
    <property type="entry name" value="Diaminopimelate epimerase-like"/>
    <property type="match status" value="1"/>
</dbReference>
<dbReference type="Gene3D" id="3.10.310.10">
    <property type="entry name" value="Diaminopimelate Epimerase, Chain A, domain 1"/>
    <property type="match status" value="2"/>
</dbReference>
<dbReference type="SFLD" id="SFLDS00028">
    <property type="entry name" value="Proline_Racemase"/>
    <property type="match status" value="1"/>
</dbReference>
<dbReference type="RefSeq" id="WP_183339542.1">
    <property type="nucleotide sequence ID" value="NZ_JACHZG010000001.1"/>
</dbReference>
<reference evidence="3 4" key="1">
    <citation type="submission" date="2020-08" db="EMBL/GenBank/DDBJ databases">
        <title>Sequencing the genomes of 1000 actinobacteria strains.</title>
        <authorList>
            <person name="Klenk H.-P."/>
        </authorList>
    </citation>
    <scope>NUCLEOTIDE SEQUENCE [LARGE SCALE GENOMIC DNA]</scope>
    <source>
        <strain evidence="3 4">DSM 11053</strain>
    </source>
</reference>
<sequence>MSAAPSTSSGNVSSVRTTDYHTGGEPFRIVVEPPVEIPGTDVADRRARAIGDTDADALRRLLCFEPRGHADMYGGFLVPPDDAGADLGVLFWHKDGFSTACGHGTIALGAWAVESGRVAAPTDGVTDVVVDVPSGRVTARVHTVGGLVEAVDFVNVPSYVVETGIEVPTAYGPVVVDVACGGALYASLDVASVGLHVEPGSITELIAFGREVKRALVDHPAARHARDERLSGIYGTILFEDLGERPEGPHQRNVTIFADGEVDRSPCGSGTASRVASLAASGVLGPDQVLTHDSIVGSRFVARVLEHTTADGFPAVVPSITGTAHRTGEHEFVGDPRDTLPGFVLR</sequence>
<dbReference type="Pfam" id="PF05544">
    <property type="entry name" value="Pro_racemase"/>
    <property type="match status" value="1"/>
</dbReference>
<comment type="similarity">
    <text evidence="1">Belongs to the proline racemase family.</text>
</comment>
<keyword evidence="4" id="KW-1185">Reference proteome</keyword>
<evidence type="ECO:0000313" key="3">
    <source>
        <dbReference type="EMBL" id="MBB3327969.1"/>
    </source>
</evidence>
<dbReference type="EMBL" id="JACHZG010000001">
    <property type="protein sequence ID" value="MBB3327969.1"/>
    <property type="molecule type" value="Genomic_DNA"/>
</dbReference>
<gene>
    <name evidence="3" type="ORF">FHX39_002913</name>
</gene>
<keyword evidence="3" id="KW-0456">Lyase</keyword>
<evidence type="ECO:0000256" key="1">
    <source>
        <dbReference type="ARBA" id="ARBA00007529"/>
    </source>
</evidence>
<protein>
    <submittedName>
        <fullName evidence="3">Proline racemase/trans-L-3-hydroxyproline dehydratase</fullName>
        <ecNumber evidence="3">4.2.1.77</ecNumber>
        <ecNumber evidence="3">5.1.1.4</ecNumber>
    </submittedName>
</protein>
<dbReference type="InterPro" id="IPR008794">
    <property type="entry name" value="Pro_racemase_fam"/>
</dbReference>
<name>A0A7W5JX57_9ACTN</name>
<dbReference type="PANTHER" id="PTHR33442:SF1">
    <property type="entry name" value="TRANS-3-HYDROXY-L-PROLINE DEHYDRATASE"/>
    <property type="match status" value="1"/>
</dbReference>
<dbReference type="EC" id="4.2.1.77" evidence="3"/>
<proteinExistence type="inferred from homology"/>
<evidence type="ECO:0000313" key="4">
    <source>
        <dbReference type="Proteomes" id="UP000565572"/>
    </source>
</evidence>
<dbReference type="EC" id="5.1.1.4" evidence="3"/>
<dbReference type="PIRSF" id="PIRSF029792">
    <property type="entry name" value="Pro_racemase"/>
    <property type="match status" value="1"/>
</dbReference>